<comment type="subunit">
    <text evidence="8">Homodimer.</text>
</comment>
<dbReference type="Gene3D" id="3.40.50.800">
    <property type="entry name" value="Anticodon-binding domain"/>
    <property type="match status" value="1"/>
</dbReference>
<keyword evidence="3 8" id="KW-0067">ATP-binding</keyword>
<dbReference type="InterPro" id="IPR033721">
    <property type="entry name" value="ProRS_core_arch_euk"/>
</dbReference>
<evidence type="ECO:0000256" key="4">
    <source>
        <dbReference type="ARBA" id="ARBA00022917"/>
    </source>
</evidence>
<dbReference type="GO" id="GO:0005524">
    <property type="term" value="F:ATP binding"/>
    <property type="evidence" value="ECO:0007669"/>
    <property type="project" value="UniProtKB-UniRule"/>
</dbReference>
<dbReference type="InterPro" id="IPR002316">
    <property type="entry name" value="Pro-tRNA-ligase_IIa"/>
</dbReference>
<dbReference type="GO" id="GO:0005737">
    <property type="term" value="C:cytoplasm"/>
    <property type="evidence" value="ECO:0007669"/>
    <property type="project" value="UniProtKB-SubCell"/>
</dbReference>
<keyword evidence="4 8" id="KW-0648">Protein biosynthesis</keyword>
<comment type="function">
    <text evidence="8">Catalyzes the attachment of proline to tRNA(Pro) in a two-step reaction: proline is first activated by ATP to form Pro-AMP and then transferred to the acceptor end of tRNA(Pro).</text>
</comment>
<dbReference type="InterPro" id="IPR002314">
    <property type="entry name" value="aa-tRNA-synt_IIb"/>
</dbReference>
<feature type="domain" description="Aminoacyl-transfer RNA synthetases class-II family profile" evidence="9">
    <location>
        <begin position="45"/>
        <end position="286"/>
    </location>
</feature>
<proteinExistence type="inferred from homology"/>
<dbReference type="EC" id="6.1.1.15" evidence="8"/>
<evidence type="ECO:0000256" key="5">
    <source>
        <dbReference type="ARBA" id="ARBA00023146"/>
    </source>
</evidence>
<dbReference type="Gene3D" id="3.30.930.10">
    <property type="entry name" value="Bira Bifunctional Protein, Domain 2"/>
    <property type="match status" value="1"/>
</dbReference>
<dbReference type="Pfam" id="PF03129">
    <property type="entry name" value="HGTP_anticodon"/>
    <property type="match status" value="1"/>
</dbReference>
<dbReference type="InterPro" id="IPR004499">
    <property type="entry name" value="Pro-tRNA-ligase_IIa_arc-type"/>
</dbReference>
<reference evidence="10 11" key="1">
    <citation type="journal article" date="2015" name="Nature">
        <title>rRNA introns, odd ribosomes, and small enigmatic genomes across a large radiation of phyla.</title>
        <authorList>
            <person name="Brown C.T."/>
            <person name="Hug L.A."/>
            <person name="Thomas B.C."/>
            <person name="Sharon I."/>
            <person name="Castelle C.J."/>
            <person name="Singh A."/>
            <person name="Wilkins M.J."/>
            <person name="Williams K.H."/>
            <person name="Banfield J.F."/>
        </authorList>
    </citation>
    <scope>NUCLEOTIDE SEQUENCE [LARGE SCALE GENOMIC DNA]</scope>
</reference>
<comment type="domain">
    <text evidence="8">Consists of three domains: the N-terminal catalytic domain, the anticodon-binding domain and the C-terminal extension.</text>
</comment>
<dbReference type="FunFam" id="3.30.930.10:FF:000023">
    <property type="entry name" value="Proline--tRNA ligase"/>
    <property type="match status" value="1"/>
</dbReference>
<dbReference type="InterPro" id="IPR036621">
    <property type="entry name" value="Anticodon-bd_dom_sf"/>
</dbReference>
<keyword evidence="5 8" id="KW-0030">Aminoacyl-tRNA synthetase</keyword>
<dbReference type="GO" id="GO:0006433">
    <property type="term" value="P:prolyl-tRNA aminoacylation"/>
    <property type="evidence" value="ECO:0007669"/>
    <property type="project" value="UniProtKB-UniRule"/>
</dbReference>
<dbReference type="PANTHER" id="PTHR43382">
    <property type="entry name" value="PROLYL-TRNA SYNTHETASE"/>
    <property type="match status" value="1"/>
</dbReference>
<comment type="similarity">
    <text evidence="7 8">Belongs to the class-II aminoacyl-tRNA synthetase family. ProS type 3 subfamily.</text>
</comment>
<sequence length="462" mass="51828">MKTDKTENKKITPRSEDFSQWYLDVIQAAGLAEHAPVKGCMIIKPNGYAIWENIQANLDAEFKKKGVRNAYFPLLIPEKFLRKEAQHVKGFAPEVAVVTHAGGKKLEEPYVIRPTSETIINDSFAKWIQSHRDLPLLINQWCNVVRWELRPRLFLRTTEFLWQEGHTAHATEAEADDFANQMLEVYKNFVQDILAIPVYAGLKTESEKFAGADKTYTIEAMTQDGKALQMATSHNLGQNFAKAFDIQYMDENNSPQYVWQTSWGLSTRTIGGMIMVHSDDTGLILPPRIAPLKVIIIPIWKNDAEKDSVIGQAGKLAEGIKEANISVKVDETDGRPGEKYFNWERQGVPLRIELGPKEISDSSAVLVRRDTGAKETVKTDSLIKALAAALDSIQSNLLERARLYFDSNTIDADNMADLKKAIGSGNFARMKRDLLDEKEIKEISATVRCVLADGNVIVAKAY</sequence>
<dbReference type="SUPFAM" id="SSF55681">
    <property type="entry name" value="Class II aaRS and biotin synthetases"/>
    <property type="match status" value="1"/>
</dbReference>
<evidence type="ECO:0000256" key="7">
    <source>
        <dbReference type="ARBA" id="ARBA00060806"/>
    </source>
</evidence>
<evidence type="ECO:0000256" key="8">
    <source>
        <dbReference type="HAMAP-Rule" id="MF_01571"/>
    </source>
</evidence>
<dbReference type="InterPro" id="IPR045864">
    <property type="entry name" value="aa-tRNA-synth_II/BPL/LPL"/>
</dbReference>
<name>A0A0G1P0S1_9BACT</name>
<organism evidence="10 11">
    <name type="scientific">Candidatus Yanofskybacteria bacterium GW2011_GWB1_45_11</name>
    <dbReference type="NCBI Taxonomy" id="1619026"/>
    <lineage>
        <taxon>Bacteria</taxon>
        <taxon>Candidatus Yanofskyibacteriota</taxon>
    </lineage>
</organism>
<accession>A0A0G1P0S1</accession>
<dbReference type="PANTHER" id="PTHR43382:SF3">
    <property type="entry name" value="PROLINE--TRNA LIGASE, CHLOROPLASTIC_MITOCHONDRIAL"/>
    <property type="match status" value="1"/>
</dbReference>
<evidence type="ECO:0000256" key="2">
    <source>
        <dbReference type="ARBA" id="ARBA00022741"/>
    </source>
</evidence>
<evidence type="ECO:0000256" key="3">
    <source>
        <dbReference type="ARBA" id="ARBA00022840"/>
    </source>
</evidence>
<dbReference type="PRINTS" id="PR01046">
    <property type="entry name" value="TRNASYNTHPRO"/>
</dbReference>
<evidence type="ECO:0000259" key="9">
    <source>
        <dbReference type="PROSITE" id="PS50862"/>
    </source>
</evidence>
<keyword evidence="8" id="KW-0963">Cytoplasm</keyword>
<dbReference type="NCBIfam" id="TIGR00408">
    <property type="entry name" value="proS_fam_I"/>
    <property type="match status" value="1"/>
</dbReference>
<evidence type="ECO:0000256" key="1">
    <source>
        <dbReference type="ARBA" id="ARBA00022598"/>
    </source>
</evidence>
<protein>
    <recommendedName>
        <fullName evidence="8">Proline--tRNA ligase</fullName>
        <ecNumber evidence="8">6.1.1.15</ecNumber>
    </recommendedName>
    <alternativeName>
        <fullName evidence="8">Prolyl-tRNA synthetase</fullName>
        <shortName evidence="8">ProRS</shortName>
    </alternativeName>
</protein>
<dbReference type="Proteomes" id="UP000034368">
    <property type="component" value="Unassembled WGS sequence"/>
</dbReference>
<dbReference type="InterPro" id="IPR006195">
    <property type="entry name" value="aa-tRNA-synth_II"/>
</dbReference>
<evidence type="ECO:0000313" key="11">
    <source>
        <dbReference type="Proteomes" id="UP000034368"/>
    </source>
</evidence>
<comment type="subcellular location">
    <subcellularLocation>
        <location evidence="8">Cytoplasm</location>
    </subcellularLocation>
</comment>
<keyword evidence="1 8" id="KW-0436">Ligase</keyword>
<dbReference type="SUPFAM" id="SSF52954">
    <property type="entry name" value="Class II aaRS ABD-related"/>
    <property type="match status" value="1"/>
</dbReference>
<dbReference type="GO" id="GO:0004827">
    <property type="term" value="F:proline-tRNA ligase activity"/>
    <property type="evidence" value="ECO:0007669"/>
    <property type="project" value="UniProtKB-UniRule"/>
</dbReference>
<dbReference type="PROSITE" id="PS50862">
    <property type="entry name" value="AA_TRNA_LIGASE_II"/>
    <property type="match status" value="1"/>
</dbReference>
<dbReference type="Pfam" id="PF00587">
    <property type="entry name" value="tRNA-synt_2b"/>
    <property type="match status" value="1"/>
</dbReference>
<dbReference type="PATRIC" id="fig|1619026.3.peg.450"/>
<dbReference type="HAMAP" id="MF_01571">
    <property type="entry name" value="Pro_tRNA_synth_type3"/>
    <property type="match status" value="1"/>
</dbReference>
<comment type="caution">
    <text evidence="10">The sequence shown here is derived from an EMBL/GenBank/DDBJ whole genome shotgun (WGS) entry which is preliminary data.</text>
</comment>
<keyword evidence="2 8" id="KW-0547">Nucleotide-binding</keyword>
<dbReference type="GO" id="GO:0017101">
    <property type="term" value="C:aminoacyl-tRNA synthetase multienzyme complex"/>
    <property type="evidence" value="ECO:0007669"/>
    <property type="project" value="TreeGrafter"/>
</dbReference>
<evidence type="ECO:0000313" key="10">
    <source>
        <dbReference type="EMBL" id="KKT89964.1"/>
    </source>
</evidence>
<dbReference type="InterPro" id="IPR004154">
    <property type="entry name" value="Anticodon-bd"/>
</dbReference>
<dbReference type="CDD" id="cd00778">
    <property type="entry name" value="ProRS_core_arch_euk"/>
    <property type="match status" value="1"/>
</dbReference>
<evidence type="ECO:0000256" key="6">
    <source>
        <dbReference type="ARBA" id="ARBA00047671"/>
    </source>
</evidence>
<comment type="catalytic activity">
    <reaction evidence="6 8">
        <text>tRNA(Pro) + L-proline + ATP = L-prolyl-tRNA(Pro) + AMP + diphosphate</text>
        <dbReference type="Rhea" id="RHEA:14305"/>
        <dbReference type="Rhea" id="RHEA-COMP:9700"/>
        <dbReference type="Rhea" id="RHEA-COMP:9702"/>
        <dbReference type="ChEBI" id="CHEBI:30616"/>
        <dbReference type="ChEBI" id="CHEBI:33019"/>
        <dbReference type="ChEBI" id="CHEBI:60039"/>
        <dbReference type="ChEBI" id="CHEBI:78442"/>
        <dbReference type="ChEBI" id="CHEBI:78532"/>
        <dbReference type="ChEBI" id="CHEBI:456215"/>
        <dbReference type="EC" id="6.1.1.15"/>
    </reaction>
</comment>
<gene>
    <name evidence="8" type="primary">proS</name>
    <name evidence="10" type="ORF">UW90_C0010G0011</name>
</gene>
<dbReference type="EMBL" id="LCKD01000010">
    <property type="protein sequence ID" value="KKT89964.1"/>
    <property type="molecule type" value="Genomic_DNA"/>
</dbReference>
<dbReference type="AlphaFoldDB" id="A0A0G1P0S1"/>